<keyword evidence="6" id="KW-1185">Reference proteome</keyword>
<feature type="domain" description="NADP-dependent oxidoreductase" evidence="4">
    <location>
        <begin position="20"/>
        <end position="262"/>
    </location>
</feature>
<comment type="caution">
    <text evidence="5">The sequence shown here is derived from an EMBL/GenBank/DDBJ whole genome shotgun (WGS) entry which is preliminary data.</text>
</comment>
<evidence type="ECO:0000256" key="1">
    <source>
        <dbReference type="ARBA" id="ARBA00007905"/>
    </source>
</evidence>
<accession>A0ABN2KJJ1</accession>
<keyword evidence="3" id="KW-0560">Oxidoreductase</keyword>
<dbReference type="RefSeq" id="WP_344064767.1">
    <property type="nucleotide sequence ID" value="NZ_BAAAPN010000044.1"/>
</dbReference>
<evidence type="ECO:0000256" key="2">
    <source>
        <dbReference type="ARBA" id="ARBA00022857"/>
    </source>
</evidence>
<dbReference type="PIRSF" id="PIRSF000097">
    <property type="entry name" value="AKR"/>
    <property type="match status" value="1"/>
</dbReference>
<name>A0ABN2KJJ1_9MICO</name>
<dbReference type="PROSITE" id="PS00063">
    <property type="entry name" value="ALDOKETO_REDUCTASE_3"/>
    <property type="match status" value="1"/>
</dbReference>
<evidence type="ECO:0000259" key="4">
    <source>
        <dbReference type="Pfam" id="PF00248"/>
    </source>
</evidence>
<sequence length="276" mass="30131">MTQPHKDLRAGSTTVAIPQLGFGVWQVPDDEAFIAVVEALGVGYRHIDTAKLYHNETGVGRALVQSGLPREEVFVTSKLWPTDFPDARSSFNASTERLGLDVLDLFLLHWPFPEQGRYVEAWEILVALRGEGRVRAVGVSNFEPAHLEAAKAATGEYPAINQIELHPYLQQRELRAFHAEHGIVTEAWSPLASGKQVLDDPVIGAIAAKHGVSPAQAILSWQLALGNVVIPKSVTPSRIAENFDVFGISLDAEDMEAIEGLDRGMRTGPNPLEFNG</sequence>
<dbReference type="InterPro" id="IPR036812">
    <property type="entry name" value="NAD(P)_OxRdtase_dom_sf"/>
</dbReference>
<organism evidence="5 6">
    <name type="scientific">Nostocoides vanveenii</name>
    <dbReference type="NCBI Taxonomy" id="330835"/>
    <lineage>
        <taxon>Bacteria</taxon>
        <taxon>Bacillati</taxon>
        <taxon>Actinomycetota</taxon>
        <taxon>Actinomycetes</taxon>
        <taxon>Micrococcales</taxon>
        <taxon>Intrasporangiaceae</taxon>
        <taxon>Nostocoides</taxon>
    </lineage>
</organism>
<dbReference type="Proteomes" id="UP001501475">
    <property type="component" value="Unassembled WGS sequence"/>
</dbReference>
<dbReference type="PROSITE" id="PS00798">
    <property type="entry name" value="ALDOKETO_REDUCTASE_1"/>
    <property type="match status" value="1"/>
</dbReference>
<keyword evidence="2" id="KW-0521">NADP</keyword>
<protein>
    <submittedName>
        <fullName evidence="5">Aldo/keto reductase</fullName>
    </submittedName>
</protein>
<dbReference type="PRINTS" id="PR00069">
    <property type="entry name" value="ALDKETRDTASE"/>
</dbReference>
<comment type="similarity">
    <text evidence="1">Belongs to the aldo/keto reductase family.</text>
</comment>
<dbReference type="InterPro" id="IPR020471">
    <property type="entry name" value="AKR"/>
</dbReference>
<proteinExistence type="inferred from homology"/>
<dbReference type="PANTHER" id="PTHR43827:SF3">
    <property type="entry name" value="NADP-DEPENDENT OXIDOREDUCTASE DOMAIN-CONTAINING PROTEIN"/>
    <property type="match status" value="1"/>
</dbReference>
<dbReference type="SUPFAM" id="SSF51430">
    <property type="entry name" value="NAD(P)-linked oxidoreductase"/>
    <property type="match status" value="1"/>
</dbReference>
<dbReference type="Pfam" id="PF00248">
    <property type="entry name" value="Aldo_ket_red"/>
    <property type="match status" value="1"/>
</dbReference>
<evidence type="ECO:0000313" key="6">
    <source>
        <dbReference type="Proteomes" id="UP001501475"/>
    </source>
</evidence>
<dbReference type="InterPro" id="IPR018170">
    <property type="entry name" value="Aldo/ket_reductase_CS"/>
</dbReference>
<reference evidence="5 6" key="1">
    <citation type="journal article" date="2019" name="Int. J. Syst. Evol. Microbiol.">
        <title>The Global Catalogue of Microorganisms (GCM) 10K type strain sequencing project: providing services to taxonomists for standard genome sequencing and annotation.</title>
        <authorList>
            <consortium name="The Broad Institute Genomics Platform"/>
            <consortium name="The Broad Institute Genome Sequencing Center for Infectious Disease"/>
            <person name="Wu L."/>
            <person name="Ma J."/>
        </authorList>
    </citation>
    <scope>NUCLEOTIDE SEQUENCE [LARGE SCALE GENOMIC DNA]</scope>
    <source>
        <strain evidence="5 6">JCM 15591</strain>
    </source>
</reference>
<evidence type="ECO:0000313" key="5">
    <source>
        <dbReference type="EMBL" id="GAA1757996.1"/>
    </source>
</evidence>
<dbReference type="PANTHER" id="PTHR43827">
    <property type="entry name" value="2,5-DIKETO-D-GLUCONIC ACID REDUCTASE"/>
    <property type="match status" value="1"/>
</dbReference>
<evidence type="ECO:0000256" key="3">
    <source>
        <dbReference type="ARBA" id="ARBA00023002"/>
    </source>
</evidence>
<dbReference type="Gene3D" id="3.20.20.100">
    <property type="entry name" value="NADP-dependent oxidoreductase domain"/>
    <property type="match status" value="1"/>
</dbReference>
<gene>
    <name evidence="5" type="ORF">GCM10009810_16880</name>
</gene>
<dbReference type="InterPro" id="IPR023210">
    <property type="entry name" value="NADP_OxRdtase_dom"/>
</dbReference>
<dbReference type="EMBL" id="BAAAPN010000044">
    <property type="protein sequence ID" value="GAA1757996.1"/>
    <property type="molecule type" value="Genomic_DNA"/>
</dbReference>
<dbReference type="PROSITE" id="PS00062">
    <property type="entry name" value="ALDOKETO_REDUCTASE_2"/>
    <property type="match status" value="1"/>
</dbReference>